<dbReference type="EMBL" id="CP098611">
    <property type="protein sequence ID" value="USR92033.1"/>
    <property type="molecule type" value="Genomic_DNA"/>
</dbReference>
<dbReference type="Proteomes" id="UP001056708">
    <property type="component" value="Chromosome"/>
</dbReference>
<organism evidence="1 2">
    <name type="scientific">Phormidium yuhuli AB48</name>
    <dbReference type="NCBI Taxonomy" id="2940671"/>
    <lineage>
        <taxon>Bacteria</taxon>
        <taxon>Bacillati</taxon>
        <taxon>Cyanobacteriota</taxon>
        <taxon>Cyanophyceae</taxon>
        <taxon>Oscillatoriophycideae</taxon>
        <taxon>Oscillatoriales</taxon>
        <taxon>Oscillatoriaceae</taxon>
        <taxon>Phormidium</taxon>
        <taxon>Phormidium yuhuli</taxon>
    </lineage>
</organism>
<protein>
    <submittedName>
        <fullName evidence="1">Uncharacterized protein</fullName>
    </submittedName>
</protein>
<sequence>MNQDYNQIKTGDVVDMRLKEIRARVEELLKAWNENFNDEDKKVKESLELVIQSIDNWLKEASKADEEVNRQIYYNEDNPFD</sequence>
<dbReference type="RefSeq" id="WP_252664112.1">
    <property type="nucleotide sequence ID" value="NZ_CP098611.1"/>
</dbReference>
<accession>A0ABY5AT59</accession>
<reference evidence="1" key="1">
    <citation type="submission" date="2022-06" db="EMBL/GenBank/DDBJ databases">
        <title>Genome sequence of Phormidium yuhuli AB48 isolated from an industrial photobioreactor environment.</title>
        <authorList>
            <person name="Qiu Y."/>
            <person name="Noonan A.J.C."/>
            <person name="Dofher K."/>
            <person name="Koch M."/>
            <person name="Kieft B."/>
            <person name="Lin X."/>
            <person name="Ziels R.M."/>
            <person name="Hallam S.J."/>
        </authorList>
    </citation>
    <scope>NUCLEOTIDE SEQUENCE</scope>
    <source>
        <strain evidence="1">AB48</strain>
    </source>
</reference>
<gene>
    <name evidence="1" type="ORF">NEA10_04730</name>
</gene>
<proteinExistence type="predicted"/>
<name>A0ABY5AT59_9CYAN</name>
<evidence type="ECO:0000313" key="2">
    <source>
        <dbReference type="Proteomes" id="UP001056708"/>
    </source>
</evidence>
<evidence type="ECO:0000313" key="1">
    <source>
        <dbReference type="EMBL" id="USR92033.1"/>
    </source>
</evidence>
<keyword evidence="2" id="KW-1185">Reference proteome</keyword>